<dbReference type="KEGG" id="vg:80526053"/>
<evidence type="ECO:0008006" key="2">
    <source>
        <dbReference type="Google" id="ProtNLM"/>
    </source>
</evidence>
<dbReference type="RefSeq" id="YP_010788758.1">
    <property type="nucleotide sequence ID" value="NC_075367.1"/>
</dbReference>
<sequence>MEINQNMLVKIINEEWNHSGFKYKLGTNILIESFNDNKSKLCGPGGLYYIYLKEIINYYNYGTNLALVSLPENDPDLKFIFLGKKFRANKINIDKVFSLFDINTYKKFNLNISDNEYIVYFAVKYKNFDFLNWWLESNIYLYYNHDIYKPICENNYLDILQWWIKSGKKLPKISNEFVVASSNGYVKILKCCIKNNLLTKNKLRQHEIIQKSIISCFDSGNIQVLDFLRIHFYECFKEIHIDTYDKCKHLSVLEWWKNINGIFWLEDIIKIASIKNDIALLNWLKNNLTICFGIDYNKYLLDTLSNQNNVVMLQWWKDSGLDFKYSIDAIDNLNHISYDNYVEVLDWWKNSGFKLKYSERSVDEASTYNNINVLNWWKNSGFEIKYSHEAIDKASENALIDILDWWLVSGLELKYSEKAIDQASRYGFIRVLDWWLVSGLELKYSEESLIGASENYNVNVLKWWQKSGLGLYCPDYINEFQYSSEIMDWWENSGLVQIESDY</sequence>
<evidence type="ECO:0000313" key="1">
    <source>
        <dbReference type="EMBL" id="AZL89260.1"/>
    </source>
</evidence>
<dbReference type="SUPFAM" id="SSF140860">
    <property type="entry name" value="Pseudo ankyrin repeat-like"/>
    <property type="match status" value="2"/>
</dbReference>
<dbReference type="PANTHER" id="PTHR46586:SF3">
    <property type="entry name" value="ANKYRIN REPEAT-CONTAINING PROTEIN"/>
    <property type="match status" value="1"/>
</dbReference>
<dbReference type="InterPro" id="IPR052050">
    <property type="entry name" value="SecEffector_AnkRepeat"/>
</dbReference>
<name>A0A3S5HL91_9VIRU</name>
<accession>A0A3S5HL91</accession>
<protein>
    <recommendedName>
        <fullName evidence="2">Ankyrin repeat protein</fullName>
    </recommendedName>
</protein>
<organism evidence="1">
    <name type="scientific">Megavirus baoshan</name>
    <dbReference type="NCBI Taxonomy" id="2496520"/>
    <lineage>
        <taxon>Viruses</taxon>
        <taxon>Varidnaviria</taxon>
        <taxon>Bamfordvirae</taxon>
        <taxon>Nucleocytoviricota</taxon>
        <taxon>Megaviricetes</taxon>
        <taxon>Imitervirales</taxon>
        <taxon>Mimiviridae</taxon>
        <taxon>Megamimivirinae</taxon>
        <taxon>Megavirus</taxon>
        <taxon>Megavirus baoshanense</taxon>
    </lineage>
</organism>
<dbReference type="PANTHER" id="PTHR46586">
    <property type="entry name" value="ANKYRIN REPEAT-CONTAINING PROTEIN"/>
    <property type="match status" value="1"/>
</dbReference>
<reference evidence="1" key="1">
    <citation type="submission" date="2018-03" db="EMBL/GenBank/DDBJ databases">
        <title>Draft genome sequences of Megaviruse, new member of the family Mimiviridae isolated from water in Shanghai, China.</title>
        <authorList>
            <person name="Xia Y."/>
        </authorList>
    </citation>
    <scope>NUCLEOTIDE SEQUENCE</scope>
    <source>
        <strain evidence="1">SH</strain>
    </source>
</reference>
<proteinExistence type="predicted"/>
<dbReference type="GeneID" id="80526053"/>
<dbReference type="EMBL" id="MH046811">
    <property type="protein sequence ID" value="AZL89260.1"/>
    <property type="molecule type" value="Genomic_DNA"/>
</dbReference>